<sequence>MNLKTCKKIVLLSSLALGISLTTPSIVFAHGGRLDSQGGHNCRVGSCAGTYHCHQALGPACGGSSSGKKRR</sequence>
<dbReference type="EMBL" id="CAEZVR010000027">
    <property type="protein sequence ID" value="CAB4631060.1"/>
    <property type="molecule type" value="Genomic_DNA"/>
</dbReference>
<dbReference type="InterPro" id="IPR047773">
    <property type="entry name" value="YHYH_dom_bact"/>
</dbReference>
<dbReference type="EMBL" id="CAEZTE010000060">
    <property type="protein sequence ID" value="CAB4567487.1"/>
    <property type="molecule type" value="Genomic_DNA"/>
</dbReference>
<proteinExistence type="predicted"/>
<gene>
    <name evidence="1" type="ORF">UFOPK1599_00913</name>
    <name evidence="2" type="ORF">UFOPK2139_00228</name>
</gene>
<dbReference type="AlphaFoldDB" id="A0A6J6J2L6"/>
<dbReference type="NCBIfam" id="NF033223">
    <property type="entry name" value="YHYH_alt"/>
    <property type="match status" value="1"/>
</dbReference>
<accession>A0A6J6J2L6</accession>
<protein>
    <submittedName>
        <fullName evidence="2">Unannotated protein</fullName>
    </submittedName>
</protein>
<name>A0A6J6J2L6_9ZZZZ</name>
<reference evidence="2" key="1">
    <citation type="submission" date="2020-05" db="EMBL/GenBank/DDBJ databases">
        <authorList>
            <person name="Chiriac C."/>
            <person name="Salcher M."/>
            <person name="Ghai R."/>
            <person name="Kavagutti S V."/>
        </authorList>
    </citation>
    <scope>NUCLEOTIDE SEQUENCE</scope>
</reference>
<evidence type="ECO:0000313" key="1">
    <source>
        <dbReference type="EMBL" id="CAB4567487.1"/>
    </source>
</evidence>
<organism evidence="2">
    <name type="scientific">freshwater metagenome</name>
    <dbReference type="NCBI Taxonomy" id="449393"/>
    <lineage>
        <taxon>unclassified sequences</taxon>
        <taxon>metagenomes</taxon>
        <taxon>ecological metagenomes</taxon>
    </lineage>
</organism>
<evidence type="ECO:0000313" key="2">
    <source>
        <dbReference type="EMBL" id="CAB4631060.1"/>
    </source>
</evidence>